<evidence type="ECO:0000259" key="1">
    <source>
        <dbReference type="PROSITE" id="PS50086"/>
    </source>
</evidence>
<evidence type="ECO:0000313" key="2">
    <source>
        <dbReference type="EMBL" id="OMJ66526.1"/>
    </source>
</evidence>
<dbReference type="Gene3D" id="1.10.472.80">
    <property type="entry name" value="Ypt/Rab-GAP domain of gyp1p, domain 3"/>
    <property type="match status" value="1"/>
</dbReference>
<gene>
    <name evidence="2" type="ORF">SteCoe_36595</name>
</gene>
<feature type="domain" description="Rab-GAP TBC" evidence="1">
    <location>
        <begin position="1"/>
        <end position="151"/>
    </location>
</feature>
<name>A0A1R2APV7_9CILI</name>
<dbReference type="Gene3D" id="1.10.8.270">
    <property type="entry name" value="putative rabgap domain of human tbc1 domain family member 14 like domains"/>
    <property type="match status" value="1"/>
</dbReference>
<dbReference type="EMBL" id="MPUH01001696">
    <property type="protein sequence ID" value="OMJ66526.1"/>
    <property type="molecule type" value="Genomic_DNA"/>
</dbReference>
<proteinExistence type="predicted"/>
<dbReference type="OrthoDB" id="295078at2759"/>
<dbReference type="GO" id="GO:0031267">
    <property type="term" value="F:small GTPase binding"/>
    <property type="evidence" value="ECO:0007669"/>
    <property type="project" value="TreeGrafter"/>
</dbReference>
<dbReference type="PANTHER" id="PTHR47219:SF9">
    <property type="entry name" value="GTPASE ACTIVATING PROTEIN AND CENTROSOME-ASSOCIATED, ISOFORM B"/>
    <property type="match status" value="1"/>
</dbReference>
<comment type="caution">
    <text evidence="2">The sequence shown here is derived from an EMBL/GenBank/DDBJ whole genome shotgun (WGS) entry which is preliminary data.</text>
</comment>
<evidence type="ECO:0000313" key="3">
    <source>
        <dbReference type="Proteomes" id="UP000187209"/>
    </source>
</evidence>
<sequence>MDSQIDKDLHRTFPNNEYLSSPNGQSSLGKLLNTLARKFSNQGYWQGMNYITATCLILSIGNESETFYFVSSLYQTFGVITLYEEKFEKVRAYCRKFHETLEKIDKDYEKHIKNIGLDDSLWIFKWFITLFTYSYEYKDVLRIWDGLLAKDLNFMVNIAVSAALGLKGKIKEMTIEQALGCLEKCQVDIEKILNDAKNISIDWNNDS</sequence>
<dbReference type="InterPro" id="IPR050302">
    <property type="entry name" value="Rab_GAP_TBC_domain"/>
</dbReference>
<reference evidence="2 3" key="1">
    <citation type="submission" date="2016-11" db="EMBL/GenBank/DDBJ databases">
        <title>The macronuclear genome of Stentor coeruleus: a giant cell with tiny introns.</title>
        <authorList>
            <person name="Slabodnick M."/>
            <person name="Ruby J.G."/>
            <person name="Reiff S.B."/>
            <person name="Swart E.C."/>
            <person name="Gosai S."/>
            <person name="Prabakaran S."/>
            <person name="Witkowska E."/>
            <person name="Larue G.E."/>
            <person name="Fisher S."/>
            <person name="Freeman R.M."/>
            <person name="Gunawardena J."/>
            <person name="Chu W."/>
            <person name="Stover N.A."/>
            <person name="Gregory B.D."/>
            <person name="Nowacki M."/>
            <person name="Derisi J."/>
            <person name="Roy S.W."/>
            <person name="Marshall W.F."/>
            <person name="Sood P."/>
        </authorList>
    </citation>
    <scope>NUCLEOTIDE SEQUENCE [LARGE SCALE GENOMIC DNA]</scope>
    <source>
        <strain evidence="2">WM001</strain>
    </source>
</reference>
<accession>A0A1R2APV7</accession>
<dbReference type="InterPro" id="IPR000195">
    <property type="entry name" value="Rab-GAP-TBC_dom"/>
</dbReference>
<dbReference type="Pfam" id="PF00566">
    <property type="entry name" value="RabGAP-TBC"/>
    <property type="match status" value="1"/>
</dbReference>
<keyword evidence="3" id="KW-1185">Reference proteome</keyword>
<dbReference type="AlphaFoldDB" id="A0A1R2APV7"/>
<dbReference type="GO" id="GO:0005096">
    <property type="term" value="F:GTPase activator activity"/>
    <property type="evidence" value="ECO:0007669"/>
    <property type="project" value="TreeGrafter"/>
</dbReference>
<dbReference type="SUPFAM" id="SSF47923">
    <property type="entry name" value="Ypt/Rab-GAP domain of gyp1p"/>
    <property type="match status" value="2"/>
</dbReference>
<dbReference type="InterPro" id="IPR035969">
    <property type="entry name" value="Rab-GAP_TBC_sf"/>
</dbReference>
<dbReference type="SMART" id="SM00164">
    <property type="entry name" value="TBC"/>
    <property type="match status" value="1"/>
</dbReference>
<protein>
    <recommendedName>
        <fullName evidence="1">Rab-GAP TBC domain-containing protein</fullName>
    </recommendedName>
</protein>
<dbReference type="PROSITE" id="PS50086">
    <property type="entry name" value="TBC_RABGAP"/>
    <property type="match status" value="1"/>
</dbReference>
<organism evidence="2 3">
    <name type="scientific">Stentor coeruleus</name>
    <dbReference type="NCBI Taxonomy" id="5963"/>
    <lineage>
        <taxon>Eukaryota</taxon>
        <taxon>Sar</taxon>
        <taxon>Alveolata</taxon>
        <taxon>Ciliophora</taxon>
        <taxon>Postciliodesmatophora</taxon>
        <taxon>Heterotrichea</taxon>
        <taxon>Heterotrichida</taxon>
        <taxon>Stentoridae</taxon>
        <taxon>Stentor</taxon>
    </lineage>
</organism>
<dbReference type="PANTHER" id="PTHR47219">
    <property type="entry name" value="RAB GTPASE-ACTIVATING PROTEIN 1-LIKE"/>
    <property type="match status" value="1"/>
</dbReference>
<dbReference type="Proteomes" id="UP000187209">
    <property type="component" value="Unassembled WGS sequence"/>
</dbReference>